<keyword evidence="2 4" id="KW-0238">DNA-binding</keyword>
<dbReference type="Pfam" id="PF00440">
    <property type="entry name" value="TetR_N"/>
    <property type="match status" value="1"/>
</dbReference>
<evidence type="ECO:0000313" key="6">
    <source>
        <dbReference type="EMBL" id="MBG6106012.1"/>
    </source>
</evidence>
<evidence type="ECO:0000256" key="3">
    <source>
        <dbReference type="ARBA" id="ARBA00023163"/>
    </source>
</evidence>
<dbReference type="PROSITE" id="PS50977">
    <property type="entry name" value="HTH_TETR_2"/>
    <property type="match status" value="1"/>
</dbReference>
<reference evidence="6 7" key="1">
    <citation type="submission" date="2020-11" db="EMBL/GenBank/DDBJ databases">
        <title>Sequencing the genomes of 1000 actinobacteria strains.</title>
        <authorList>
            <person name="Klenk H.-P."/>
        </authorList>
    </citation>
    <scope>NUCLEOTIDE SEQUENCE [LARGE SCALE GENOMIC DNA]</scope>
    <source>
        <strain evidence="6 7">DSM 101695</strain>
    </source>
</reference>
<evidence type="ECO:0000256" key="4">
    <source>
        <dbReference type="PROSITE-ProRule" id="PRU00335"/>
    </source>
</evidence>
<dbReference type="InterPro" id="IPR001647">
    <property type="entry name" value="HTH_TetR"/>
</dbReference>
<keyword evidence="1" id="KW-0805">Transcription regulation</keyword>
<dbReference type="Proteomes" id="UP000631791">
    <property type="component" value="Unassembled WGS sequence"/>
</dbReference>
<protein>
    <submittedName>
        <fullName evidence="6">AcrR family transcriptional regulator</fullName>
    </submittedName>
</protein>
<dbReference type="Gene3D" id="1.10.357.10">
    <property type="entry name" value="Tetracycline Repressor, domain 2"/>
    <property type="match status" value="1"/>
</dbReference>
<keyword evidence="3" id="KW-0804">Transcription</keyword>
<dbReference type="RefSeq" id="WP_196924227.1">
    <property type="nucleotide sequence ID" value="NZ_JADOTY010000001.1"/>
</dbReference>
<evidence type="ECO:0000256" key="1">
    <source>
        <dbReference type="ARBA" id="ARBA00023015"/>
    </source>
</evidence>
<dbReference type="SUPFAM" id="SSF46689">
    <property type="entry name" value="Homeodomain-like"/>
    <property type="match status" value="1"/>
</dbReference>
<comment type="caution">
    <text evidence="6">The sequence shown here is derived from an EMBL/GenBank/DDBJ whole genome shotgun (WGS) entry which is preliminary data.</text>
</comment>
<dbReference type="PANTHER" id="PTHR30055:SF238">
    <property type="entry name" value="MYCOFACTOCIN BIOSYNTHESIS TRANSCRIPTIONAL REGULATOR MFTR-RELATED"/>
    <property type="match status" value="1"/>
</dbReference>
<organism evidence="6 7">
    <name type="scientific">Micromonospora vinacea</name>
    <dbReference type="NCBI Taxonomy" id="709878"/>
    <lineage>
        <taxon>Bacteria</taxon>
        <taxon>Bacillati</taxon>
        <taxon>Actinomycetota</taxon>
        <taxon>Actinomycetes</taxon>
        <taxon>Micromonosporales</taxon>
        <taxon>Micromonosporaceae</taxon>
        <taxon>Micromonospora</taxon>
    </lineage>
</organism>
<sequence length="217" mass="24180">MASFTRRAKADPGTPAVESRILAATERLIERGERYTEISVQQILTEAGVSRATFYAHFRDKTDLIVRLTADLRQRLLEMAQGWDPAAGEDGADRYTRFFADVIALHRRKGFVLAALREVASYDQTVRGFYTADLEGFDQAVLRTLVEQQQSGKTPADLDAAAASRVIVWGGGQAIARHIEVDNGDGDAAFARELGHIWWYGAYRRPPANNLIEEPKK</sequence>
<feature type="DNA-binding region" description="H-T-H motif" evidence="4">
    <location>
        <begin position="39"/>
        <end position="58"/>
    </location>
</feature>
<feature type="domain" description="HTH tetR-type" evidence="5">
    <location>
        <begin position="15"/>
        <end position="76"/>
    </location>
</feature>
<accession>A0ABS0KBJ7</accession>
<keyword evidence="7" id="KW-1185">Reference proteome</keyword>
<dbReference type="InterPro" id="IPR009057">
    <property type="entry name" value="Homeodomain-like_sf"/>
</dbReference>
<dbReference type="SUPFAM" id="SSF48498">
    <property type="entry name" value="Tetracyclin repressor-like, C-terminal domain"/>
    <property type="match status" value="1"/>
</dbReference>
<evidence type="ECO:0000256" key="2">
    <source>
        <dbReference type="ARBA" id="ARBA00023125"/>
    </source>
</evidence>
<dbReference type="InterPro" id="IPR050109">
    <property type="entry name" value="HTH-type_TetR-like_transc_reg"/>
</dbReference>
<proteinExistence type="predicted"/>
<dbReference type="PANTHER" id="PTHR30055">
    <property type="entry name" value="HTH-TYPE TRANSCRIPTIONAL REGULATOR RUTR"/>
    <property type="match status" value="1"/>
</dbReference>
<evidence type="ECO:0000313" key="7">
    <source>
        <dbReference type="Proteomes" id="UP000631791"/>
    </source>
</evidence>
<name>A0ABS0KBJ7_9ACTN</name>
<evidence type="ECO:0000259" key="5">
    <source>
        <dbReference type="PROSITE" id="PS50977"/>
    </source>
</evidence>
<dbReference type="Gene3D" id="1.10.10.60">
    <property type="entry name" value="Homeodomain-like"/>
    <property type="match status" value="1"/>
</dbReference>
<dbReference type="EMBL" id="JADOTY010000001">
    <property type="protein sequence ID" value="MBG6106012.1"/>
    <property type="molecule type" value="Genomic_DNA"/>
</dbReference>
<gene>
    <name evidence="6" type="ORF">IW249_006426</name>
</gene>
<dbReference type="InterPro" id="IPR036271">
    <property type="entry name" value="Tet_transcr_reg_TetR-rel_C_sf"/>
</dbReference>